<organism evidence="1 2">
    <name type="scientific">Pristionchus pacificus</name>
    <name type="common">Parasitic nematode worm</name>
    <dbReference type="NCBI Taxonomy" id="54126"/>
    <lineage>
        <taxon>Eukaryota</taxon>
        <taxon>Metazoa</taxon>
        <taxon>Ecdysozoa</taxon>
        <taxon>Nematoda</taxon>
        <taxon>Chromadorea</taxon>
        <taxon>Rhabditida</taxon>
        <taxon>Rhabditina</taxon>
        <taxon>Diplogasteromorpha</taxon>
        <taxon>Diplogasteroidea</taxon>
        <taxon>Neodiplogasteridae</taxon>
        <taxon>Pristionchus</taxon>
    </lineage>
</organism>
<dbReference type="Proteomes" id="UP000005239">
    <property type="component" value="Unassembled WGS sequence"/>
</dbReference>
<gene>
    <name evidence="1" type="primary">WBGene00282178</name>
</gene>
<evidence type="ECO:0000313" key="2">
    <source>
        <dbReference type="Proteomes" id="UP000005239"/>
    </source>
</evidence>
<reference evidence="1" key="2">
    <citation type="submission" date="2022-06" db="UniProtKB">
        <authorList>
            <consortium name="EnsemblMetazoa"/>
        </authorList>
    </citation>
    <scope>IDENTIFICATION</scope>
    <source>
        <strain evidence="1">PS312</strain>
    </source>
</reference>
<accession>A0A2A6B958</accession>
<proteinExistence type="predicted"/>
<name>A0A2A6B958_PRIPA</name>
<evidence type="ECO:0000313" key="1">
    <source>
        <dbReference type="EnsemblMetazoa" id="PPA43809.1"/>
    </source>
</evidence>
<accession>A0A8R1Z689</accession>
<reference evidence="2" key="1">
    <citation type="journal article" date="2008" name="Nat. Genet.">
        <title>The Pristionchus pacificus genome provides a unique perspective on nematode lifestyle and parasitism.</title>
        <authorList>
            <person name="Dieterich C."/>
            <person name="Clifton S.W."/>
            <person name="Schuster L.N."/>
            <person name="Chinwalla A."/>
            <person name="Delehaunty K."/>
            <person name="Dinkelacker I."/>
            <person name="Fulton L."/>
            <person name="Fulton R."/>
            <person name="Godfrey J."/>
            <person name="Minx P."/>
            <person name="Mitreva M."/>
            <person name="Roeseler W."/>
            <person name="Tian H."/>
            <person name="Witte H."/>
            <person name="Yang S.P."/>
            <person name="Wilson R.K."/>
            <person name="Sommer R.J."/>
        </authorList>
    </citation>
    <scope>NUCLEOTIDE SEQUENCE [LARGE SCALE GENOMIC DNA]</scope>
    <source>
        <strain evidence="2">PS312</strain>
    </source>
</reference>
<dbReference type="AlphaFoldDB" id="A0A2A6B958"/>
<keyword evidence="2" id="KW-1185">Reference proteome</keyword>
<protein>
    <submittedName>
        <fullName evidence="1">Uncharacterized protein</fullName>
    </submittedName>
</protein>
<dbReference type="EnsemblMetazoa" id="PPA43809.1">
    <property type="protein sequence ID" value="PPA43809.1"/>
    <property type="gene ID" value="WBGene00282178"/>
</dbReference>
<sequence>MHQVATGAEMYCIVSKITRNASALEREESSTTIMGATWSSTSERDYEQKLRDTEELDTARSENALPRECALNKLQYFECLLDLGDGRVLVDDQILANAAEQEADDGVLVADHGHNLSFSQWSVLPSAVEKIDLKL</sequence>